<keyword evidence="4" id="KW-1185">Reference proteome</keyword>
<name>A0A8K0HS11_9ROSA</name>
<comment type="caution">
    <text evidence="3">The sequence shown here is derived from an EMBL/GenBank/DDBJ whole genome shotgun (WGS) entry which is preliminary data.</text>
</comment>
<proteinExistence type="predicted"/>
<feature type="coiled-coil region" evidence="1">
    <location>
        <begin position="351"/>
        <end position="385"/>
    </location>
</feature>
<evidence type="ECO:0000256" key="2">
    <source>
        <dbReference type="SAM" id="MobiDB-lite"/>
    </source>
</evidence>
<evidence type="ECO:0000313" key="4">
    <source>
        <dbReference type="Proteomes" id="UP000796880"/>
    </source>
</evidence>
<dbReference type="Proteomes" id="UP000796880">
    <property type="component" value="Unassembled WGS sequence"/>
</dbReference>
<organism evidence="3 4">
    <name type="scientific">Rhamnella rubrinervis</name>
    <dbReference type="NCBI Taxonomy" id="2594499"/>
    <lineage>
        <taxon>Eukaryota</taxon>
        <taxon>Viridiplantae</taxon>
        <taxon>Streptophyta</taxon>
        <taxon>Embryophyta</taxon>
        <taxon>Tracheophyta</taxon>
        <taxon>Spermatophyta</taxon>
        <taxon>Magnoliopsida</taxon>
        <taxon>eudicotyledons</taxon>
        <taxon>Gunneridae</taxon>
        <taxon>Pentapetalae</taxon>
        <taxon>rosids</taxon>
        <taxon>fabids</taxon>
        <taxon>Rosales</taxon>
        <taxon>Rhamnaceae</taxon>
        <taxon>rhamnoid group</taxon>
        <taxon>Rhamneae</taxon>
        <taxon>Rhamnella</taxon>
    </lineage>
</organism>
<sequence length="470" mass="53485">MSYLKERFDMPSQIKLSAPGPLERADSPRDGWICLYEIAFKIGLRLPFHRIINMVLNFYTSNLSERLRITAEQKNVIRTLLRTKTKSLLSILSEDSFRSARYWLALEEATLEQQAEQNFEKEDPSTQQSKKIPEGIPLPILEVPYLHVLEGCIRLLYGVPTDPLWASYPAADMGKLKMKISKAELEAIKKKKKDKQAAAKGGTSSQTDKGEERPTSMVVVEPSFLPIAIPSGDSPPSKRPRRSSPPAPAQDKGKEKQTPSMLGLEDSSTIRSDSSLVGPIVDSLMTRHDRSLLREMALDEVGLEAEQNALKLTQDARYLYDAIIKVDKAFKKKVEAYINVVAANKTLEENSLALKQTAMEAMKRAEQLERKWSEADQKLIEKDRKLEAFRLDYAQVTGERETMQARVAQWPRAKKHIYKKAAIDAILKNTNDMIMRRKGGLPHPTKRRMVKRTWRSPRVRMSRMTEIPLL</sequence>
<evidence type="ECO:0000313" key="3">
    <source>
        <dbReference type="EMBL" id="KAF3457344.1"/>
    </source>
</evidence>
<reference evidence="3" key="1">
    <citation type="submission" date="2020-03" db="EMBL/GenBank/DDBJ databases">
        <title>A high-quality chromosome-level genome assembly of a woody plant with both climbing and erect habits, Rhamnella rubrinervis.</title>
        <authorList>
            <person name="Lu Z."/>
            <person name="Yang Y."/>
            <person name="Zhu X."/>
            <person name="Sun Y."/>
        </authorList>
    </citation>
    <scope>NUCLEOTIDE SEQUENCE</scope>
    <source>
        <strain evidence="3">BYM</strain>
        <tissue evidence="3">Leaf</tissue>
    </source>
</reference>
<evidence type="ECO:0000256" key="1">
    <source>
        <dbReference type="SAM" id="Coils"/>
    </source>
</evidence>
<gene>
    <name evidence="3" type="ORF">FNV43_RR02001</name>
</gene>
<accession>A0A8K0HS11</accession>
<dbReference type="EMBL" id="VOIH02000001">
    <property type="protein sequence ID" value="KAF3457344.1"/>
    <property type="molecule type" value="Genomic_DNA"/>
</dbReference>
<protein>
    <submittedName>
        <fullName evidence="3">Uncharacterized protein</fullName>
    </submittedName>
</protein>
<feature type="region of interest" description="Disordered" evidence="2">
    <location>
        <begin position="190"/>
        <end position="269"/>
    </location>
</feature>
<keyword evidence="1" id="KW-0175">Coiled coil</keyword>
<dbReference type="AlphaFoldDB" id="A0A8K0HS11"/>